<evidence type="ECO:0000313" key="5">
    <source>
        <dbReference type="EMBL" id="KRM09586.1"/>
    </source>
</evidence>
<organism evidence="4 6">
    <name type="scientific">Lentilactobacillus farraginis DSM 18382 = JCM 14108</name>
    <dbReference type="NCBI Taxonomy" id="1423743"/>
    <lineage>
        <taxon>Bacteria</taxon>
        <taxon>Bacillati</taxon>
        <taxon>Bacillota</taxon>
        <taxon>Bacilli</taxon>
        <taxon>Lactobacillales</taxon>
        <taxon>Lactobacillaceae</taxon>
        <taxon>Lentilactobacillus</taxon>
    </lineage>
</organism>
<dbReference type="PANTHER" id="PTHR10572">
    <property type="entry name" value="3-HYDROXY-3-METHYLGLUTARYL-COENZYME A REDUCTASE"/>
    <property type="match status" value="1"/>
</dbReference>
<dbReference type="RefSeq" id="WP_035179019.1">
    <property type="nucleotide sequence ID" value="NZ_AZFY01000042.1"/>
</dbReference>
<dbReference type="AlphaFoldDB" id="X0PAF1"/>
<evidence type="ECO:0000256" key="1">
    <source>
        <dbReference type="ARBA" id="ARBA00007661"/>
    </source>
</evidence>
<accession>X0PAF1</accession>
<reference evidence="4" key="1">
    <citation type="journal article" date="2014" name="Genome Announc.">
        <title>Draft Genome Sequences of Two Lactobacillus Strains, L. farraginis JCM 14108T and L. composti JCM 14202T, Isolated from Compost of Distilled Shochu Residue.</title>
        <authorList>
            <person name="Yuki M."/>
            <person name="Oshima K."/>
            <person name="Suda W."/>
            <person name="Kitahara M."/>
            <person name="Kitamura K."/>
            <person name="Iida T."/>
            <person name="Hattori M."/>
            <person name="Ohkuma M."/>
        </authorList>
    </citation>
    <scope>NUCLEOTIDE SEQUENCE [LARGE SCALE GENOMIC DNA]</scope>
    <source>
        <strain evidence="4">JCM 14108</strain>
    </source>
</reference>
<dbReference type="InterPro" id="IPR002202">
    <property type="entry name" value="HMG_CoA_Rdtase"/>
</dbReference>
<dbReference type="UniPathway" id="UPA00257">
    <property type="reaction ID" value="UER00367"/>
</dbReference>
<dbReference type="PROSITE" id="PS01192">
    <property type="entry name" value="HMG_COA_REDUCTASE_3"/>
    <property type="match status" value="1"/>
</dbReference>
<dbReference type="PRINTS" id="PR00071">
    <property type="entry name" value="HMGCOARDTASE"/>
</dbReference>
<evidence type="ECO:0000313" key="6">
    <source>
        <dbReference type="Proteomes" id="UP000019488"/>
    </source>
</evidence>
<comment type="caution">
    <text evidence="4">The sequence shown here is derived from an EMBL/GenBank/DDBJ whole genome shotgun (WGS) entry which is preliminary data.</text>
</comment>
<comment type="catalytic activity">
    <reaction evidence="3">
        <text>(R)-mevalonate + 2 NAD(+) + CoA = (3S)-3-hydroxy-3-methylglutaryl-CoA + 2 NADH + 2 H(+)</text>
        <dbReference type="Rhea" id="RHEA:14833"/>
        <dbReference type="ChEBI" id="CHEBI:15378"/>
        <dbReference type="ChEBI" id="CHEBI:36464"/>
        <dbReference type="ChEBI" id="CHEBI:43074"/>
        <dbReference type="ChEBI" id="CHEBI:57287"/>
        <dbReference type="ChEBI" id="CHEBI:57540"/>
        <dbReference type="ChEBI" id="CHEBI:57945"/>
        <dbReference type="EC" id="1.1.1.88"/>
    </reaction>
</comment>
<dbReference type="EC" id="1.1.1.88" evidence="3"/>
<reference evidence="5 7" key="2">
    <citation type="journal article" date="2015" name="Genome Announc.">
        <title>Expanding the biotechnology potential of lactobacilli through comparative genomics of 213 strains and associated genera.</title>
        <authorList>
            <person name="Sun Z."/>
            <person name="Harris H.M."/>
            <person name="McCann A."/>
            <person name="Guo C."/>
            <person name="Argimon S."/>
            <person name="Zhang W."/>
            <person name="Yang X."/>
            <person name="Jeffery I.B."/>
            <person name="Cooney J.C."/>
            <person name="Kagawa T.F."/>
            <person name="Liu W."/>
            <person name="Song Y."/>
            <person name="Salvetti E."/>
            <person name="Wrobel A."/>
            <person name="Rasinkangas P."/>
            <person name="Parkhill J."/>
            <person name="Rea M.C."/>
            <person name="O'Sullivan O."/>
            <person name="Ritari J."/>
            <person name="Douillard F.P."/>
            <person name="Paul Ross R."/>
            <person name="Yang R."/>
            <person name="Briner A.E."/>
            <person name="Felis G.E."/>
            <person name="de Vos W.M."/>
            <person name="Barrangou R."/>
            <person name="Klaenhammer T.R."/>
            <person name="Caufield P.W."/>
            <person name="Cui Y."/>
            <person name="Zhang H."/>
            <person name="O'Toole P.W."/>
        </authorList>
    </citation>
    <scope>NUCLEOTIDE SEQUENCE [LARGE SCALE GENOMIC DNA]</scope>
    <source>
        <strain evidence="5 7">DSM 18382</strain>
    </source>
</reference>
<evidence type="ECO:0000256" key="2">
    <source>
        <dbReference type="ARBA" id="ARBA00023002"/>
    </source>
</evidence>
<dbReference type="NCBIfam" id="TIGR00532">
    <property type="entry name" value="HMG_CoA_R_NAD"/>
    <property type="match status" value="1"/>
</dbReference>
<dbReference type="InterPro" id="IPR009029">
    <property type="entry name" value="HMG_CoA_Rdtase_sub-bd_dom_sf"/>
</dbReference>
<dbReference type="PROSITE" id="PS50065">
    <property type="entry name" value="HMG_COA_REDUCTASE_4"/>
    <property type="match status" value="1"/>
</dbReference>
<dbReference type="eggNOG" id="COG1257">
    <property type="taxonomic scope" value="Bacteria"/>
</dbReference>
<protein>
    <recommendedName>
        <fullName evidence="3">3-hydroxy-3-methylglutaryl coenzyme A reductase</fullName>
        <shortName evidence="3">HMG-CoA reductase</shortName>
        <ecNumber evidence="3">1.1.1.88</ecNumber>
    </recommendedName>
</protein>
<sequence length="422" mass="45573">MDSQWAHFYQKTYQQRREMLAEFAGLSQAETAALKSENKPIFNHLIENYLTDYALPEGIATNLKVNGRRYLVPMVTEEPSVIAAASNGSKLLAAGDGIAAKIDQRLLTGQIILKDVADKNELTRLITDYQSQLIKIANDSHPQILKHGGGARSLSLRQLDEQFFSIDLTVDPGEAMGANLMNTMLEAVADYLRSLAFQVTMAILSNIADKSLVTVTGKVAFDQLGASAVIGKKTAERIVDAATVAQLDPKRAVTHNKGIMNGVDAVVMATGNDWRAVESAAHAFAARNGRYKGLSTWKLEDHYLVGQMTLPLSLGIVGGATSVLPLAAVNKKMMQVNHVQTLMAVTAALGLAQNLAALKALVTDGIQKGHMNLQLRSLAMANGAVEAELPAVVARLRQMPRPSAQAVRQILKELRKKDNSNG</sequence>
<dbReference type="PROSITE" id="PS00318">
    <property type="entry name" value="HMG_COA_REDUCTASE_2"/>
    <property type="match status" value="1"/>
</dbReference>
<evidence type="ECO:0000313" key="4">
    <source>
        <dbReference type="EMBL" id="GAF36333.1"/>
    </source>
</evidence>
<proteinExistence type="inferred from homology"/>
<dbReference type="GO" id="GO:0140643">
    <property type="term" value="F:hydroxymethylglutaryl-CoA reductase (NADH) activity"/>
    <property type="evidence" value="ECO:0007669"/>
    <property type="project" value="UniProtKB-EC"/>
</dbReference>
<dbReference type="Gene3D" id="3.90.770.10">
    <property type="entry name" value="3-hydroxy-3-methylglutaryl-coenzyme A Reductase, Chain A, domain 2"/>
    <property type="match status" value="2"/>
</dbReference>
<keyword evidence="7" id="KW-1185">Reference proteome</keyword>
<comment type="similarity">
    <text evidence="1 3">Belongs to the HMG-CoA reductase family.</text>
</comment>
<dbReference type="PANTHER" id="PTHR10572:SF24">
    <property type="entry name" value="3-HYDROXY-3-METHYLGLUTARYL-COENZYME A REDUCTASE"/>
    <property type="match status" value="1"/>
</dbReference>
<dbReference type="EMBL" id="AZFY01000042">
    <property type="protein sequence ID" value="KRM09586.1"/>
    <property type="molecule type" value="Genomic_DNA"/>
</dbReference>
<keyword evidence="3" id="KW-0520">NAD</keyword>
<dbReference type="InterPro" id="IPR023074">
    <property type="entry name" value="HMG_CoA_Rdtase_cat_sf"/>
</dbReference>
<dbReference type="SUPFAM" id="SSF56542">
    <property type="entry name" value="Substrate-binding domain of HMG-CoA reductase"/>
    <property type="match status" value="1"/>
</dbReference>
<comment type="pathway">
    <text evidence="3">Metabolic intermediate metabolism; (R)-mevalonate degradation; (S)-3-hydroxy-3-methylglutaryl-CoA from (R)-mevalonate: step 1/1.</text>
</comment>
<dbReference type="OrthoDB" id="9764892at2"/>
<dbReference type="STRING" id="1423743.FD41_GL002472"/>
<dbReference type="PATRIC" id="fig|1423743.5.peg.2538"/>
<dbReference type="InterPro" id="IPR023076">
    <property type="entry name" value="HMG_CoA_Rdtase_CS"/>
</dbReference>
<dbReference type="SUPFAM" id="SSF55035">
    <property type="entry name" value="NAD-binding domain of HMG-CoA reductase"/>
    <property type="match status" value="1"/>
</dbReference>
<dbReference type="Gene3D" id="1.10.8.660">
    <property type="match status" value="1"/>
</dbReference>
<dbReference type="Pfam" id="PF00368">
    <property type="entry name" value="HMG-CoA_red"/>
    <property type="match status" value="1"/>
</dbReference>
<dbReference type="CDD" id="cd00644">
    <property type="entry name" value="HMG-CoA_reductase_classII"/>
    <property type="match status" value="1"/>
</dbReference>
<dbReference type="Proteomes" id="UP000019488">
    <property type="component" value="Unassembled WGS sequence"/>
</dbReference>
<gene>
    <name evidence="5" type="ORF">FD41_GL002472</name>
    <name evidence="4" type="ORF">JCM14108_1296</name>
</gene>
<keyword evidence="2 3" id="KW-0560">Oxidoreductase</keyword>
<dbReference type="GO" id="GO:0015936">
    <property type="term" value="P:coenzyme A metabolic process"/>
    <property type="evidence" value="ECO:0007669"/>
    <property type="project" value="InterPro"/>
</dbReference>
<dbReference type="InterPro" id="IPR004553">
    <property type="entry name" value="HMG_CoA_Rdtase_bac-typ"/>
</dbReference>
<dbReference type="EMBL" id="BAKI01000010">
    <property type="protein sequence ID" value="GAF36333.1"/>
    <property type="molecule type" value="Genomic_DNA"/>
</dbReference>
<evidence type="ECO:0000256" key="3">
    <source>
        <dbReference type="RuleBase" id="RU361219"/>
    </source>
</evidence>
<name>X0PAF1_9LACO</name>
<dbReference type="Proteomes" id="UP000051966">
    <property type="component" value="Unassembled WGS sequence"/>
</dbReference>
<dbReference type="InterPro" id="IPR009023">
    <property type="entry name" value="HMG_CoA_Rdtase_NAD(P)-bd_sf"/>
</dbReference>
<evidence type="ECO:0000313" key="7">
    <source>
        <dbReference type="Proteomes" id="UP000051966"/>
    </source>
</evidence>
<dbReference type="GO" id="GO:0004420">
    <property type="term" value="F:hydroxymethylglutaryl-CoA reductase (NADPH) activity"/>
    <property type="evidence" value="ECO:0007669"/>
    <property type="project" value="InterPro"/>
</dbReference>